<evidence type="ECO:0000256" key="3">
    <source>
        <dbReference type="SAM" id="MobiDB-lite"/>
    </source>
</evidence>
<dbReference type="PANTHER" id="PTHR46093">
    <property type="entry name" value="ACYL-COA-BINDING DOMAIN-CONTAINING PROTEIN 5"/>
    <property type="match status" value="1"/>
</dbReference>
<dbReference type="EMBL" id="CAUYUJ010019370">
    <property type="protein sequence ID" value="CAK0890576.1"/>
    <property type="molecule type" value="Genomic_DNA"/>
</dbReference>
<sequence length="510" mass="52757">MAPGGRVDWLAAPAEVWPRLLEPLGPSLGAACALSPAWARAATSGGCAAYRPLCSMRAAPAPGDDCGPSLRHAEVARLRRGHEATGWPLLARSAVRPSAAPAEWAVLRPGGDVPSSRHSVAVCGAPEGHCEAAVLFGGNVSRTVAGAWRTSDELFVAALPGAAGTGVQMERLPCRPGSPWPARRWGASLTSLRGRQLLLGGWSEEGDCQAPWALHLREAGPEWSELPPPPARGLPGLEGPSPPPTAFHTATGLDGGRRVALLGGLGSGGTARGLWIFEADSGSWFLAAADGPSCAGHAAGVVDQRLAIFGGVERERGGPFGDAFRSGVAIFDLRMMRWDADSSSRRSPGPAPRARRNPAHAIFGRSLLVSGGFDDTTHRCLTDTWCYDVPAGVWHQLPDGAPALEGHKALVSGFDVFTLGGHSAPGRFPSRAVSVHALSLGLAECGGRLAGESAEDAEDPDGGESSSEGEGSSDEEGGRRVLLAALQAQAIRLLRERQAAAAAEGSDEVP</sequence>
<dbReference type="PANTHER" id="PTHR46093:SF18">
    <property type="entry name" value="FIBRONECTIN TYPE-III DOMAIN-CONTAINING PROTEIN"/>
    <property type="match status" value="1"/>
</dbReference>
<feature type="region of interest" description="Disordered" evidence="3">
    <location>
        <begin position="221"/>
        <end position="252"/>
    </location>
</feature>
<evidence type="ECO:0000313" key="5">
    <source>
        <dbReference type="Proteomes" id="UP001189429"/>
    </source>
</evidence>
<dbReference type="SUPFAM" id="SSF117281">
    <property type="entry name" value="Kelch motif"/>
    <property type="match status" value="1"/>
</dbReference>
<feature type="compositionally biased region" description="Acidic residues" evidence="3">
    <location>
        <begin position="453"/>
        <end position="462"/>
    </location>
</feature>
<accession>A0ABN9WYT4</accession>
<keyword evidence="5" id="KW-1185">Reference proteome</keyword>
<dbReference type="Pfam" id="PF24681">
    <property type="entry name" value="Kelch_KLHDC2_KLHL20_DRC7"/>
    <property type="match status" value="1"/>
</dbReference>
<organism evidence="4 5">
    <name type="scientific">Prorocentrum cordatum</name>
    <dbReference type="NCBI Taxonomy" id="2364126"/>
    <lineage>
        <taxon>Eukaryota</taxon>
        <taxon>Sar</taxon>
        <taxon>Alveolata</taxon>
        <taxon>Dinophyceae</taxon>
        <taxon>Prorocentrales</taxon>
        <taxon>Prorocentraceae</taxon>
        <taxon>Prorocentrum</taxon>
    </lineage>
</organism>
<keyword evidence="2" id="KW-0677">Repeat</keyword>
<dbReference type="Proteomes" id="UP001189429">
    <property type="component" value="Unassembled WGS sequence"/>
</dbReference>
<evidence type="ECO:0000256" key="1">
    <source>
        <dbReference type="ARBA" id="ARBA00022441"/>
    </source>
</evidence>
<evidence type="ECO:0000313" key="4">
    <source>
        <dbReference type="EMBL" id="CAK0890576.1"/>
    </source>
</evidence>
<gene>
    <name evidence="4" type="ORF">PCOR1329_LOCUS70773</name>
</gene>
<name>A0ABN9WYT4_9DINO</name>
<proteinExistence type="predicted"/>
<dbReference type="InterPro" id="IPR015915">
    <property type="entry name" value="Kelch-typ_b-propeller"/>
</dbReference>
<reference evidence="4" key="1">
    <citation type="submission" date="2023-10" db="EMBL/GenBank/DDBJ databases">
        <authorList>
            <person name="Chen Y."/>
            <person name="Shah S."/>
            <person name="Dougan E. K."/>
            <person name="Thang M."/>
            <person name="Chan C."/>
        </authorList>
    </citation>
    <scope>NUCLEOTIDE SEQUENCE [LARGE SCALE GENOMIC DNA]</scope>
</reference>
<keyword evidence="1" id="KW-0880">Kelch repeat</keyword>
<protein>
    <submittedName>
        <fullName evidence="4">Uncharacterized protein</fullName>
    </submittedName>
</protein>
<dbReference type="Gene3D" id="2.120.10.80">
    <property type="entry name" value="Kelch-type beta propeller"/>
    <property type="match status" value="1"/>
</dbReference>
<evidence type="ECO:0000256" key="2">
    <source>
        <dbReference type="ARBA" id="ARBA00022737"/>
    </source>
</evidence>
<comment type="caution">
    <text evidence="4">The sequence shown here is derived from an EMBL/GenBank/DDBJ whole genome shotgun (WGS) entry which is preliminary data.</text>
</comment>
<feature type="region of interest" description="Disordered" evidence="3">
    <location>
        <begin position="452"/>
        <end position="479"/>
    </location>
</feature>